<evidence type="ECO:0000313" key="2">
    <source>
        <dbReference type="Proteomes" id="UP001060085"/>
    </source>
</evidence>
<gene>
    <name evidence="1" type="ORF">M9H77_07450</name>
</gene>
<dbReference type="Proteomes" id="UP001060085">
    <property type="component" value="Linkage Group LG02"/>
</dbReference>
<protein>
    <submittedName>
        <fullName evidence="1">Uncharacterized protein</fullName>
    </submittedName>
</protein>
<reference evidence="2" key="1">
    <citation type="journal article" date="2023" name="Nat. Plants">
        <title>Single-cell RNA sequencing provides a high-resolution roadmap for understanding the multicellular compartmentation of specialized metabolism.</title>
        <authorList>
            <person name="Sun S."/>
            <person name="Shen X."/>
            <person name="Li Y."/>
            <person name="Li Y."/>
            <person name="Wang S."/>
            <person name="Li R."/>
            <person name="Zhang H."/>
            <person name="Shen G."/>
            <person name="Guo B."/>
            <person name="Wei J."/>
            <person name="Xu J."/>
            <person name="St-Pierre B."/>
            <person name="Chen S."/>
            <person name="Sun C."/>
        </authorList>
    </citation>
    <scope>NUCLEOTIDE SEQUENCE [LARGE SCALE GENOMIC DNA]</scope>
</reference>
<organism evidence="1 2">
    <name type="scientific">Catharanthus roseus</name>
    <name type="common">Madagascar periwinkle</name>
    <name type="synonym">Vinca rosea</name>
    <dbReference type="NCBI Taxonomy" id="4058"/>
    <lineage>
        <taxon>Eukaryota</taxon>
        <taxon>Viridiplantae</taxon>
        <taxon>Streptophyta</taxon>
        <taxon>Embryophyta</taxon>
        <taxon>Tracheophyta</taxon>
        <taxon>Spermatophyta</taxon>
        <taxon>Magnoliopsida</taxon>
        <taxon>eudicotyledons</taxon>
        <taxon>Gunneridae</taxon>
        <taxon>Pentapetalae</taxon>
        <taxon>asterids</taxon>
        <taxon>lamiids</taxon>
        <taxon>Gentianales</taxon>
        <taxon>Apocynaceae</taxon>
        <taxon>Rauvolfioideae</taxon>
        <taxon>Vinceae</taxon>
        <taxon>Catharanthinae</taxon>
        <taxon>Catharanthus</taxon>
    </lineage>
</organism>
<comment type="caution">
    <text evidence="1">The sequence shown here is derived from an EMBL/GenBank/DDBJ whole genome shotgun (WGS) entry which is preliminary data.</text>
</comment>
<accession>A0ACC0BV53</accession>
<dbReference type="EMBL" id="CM044702">
    <property type="protein sequence ID" value="KAI5676500.1"/>
    <property type="molecule type" value="Genomic_DNA"/>
</dbReference>
<proteinExistence type="predicted"/>
<name>A0ACC0BV53_CATRO</name>
<sequence length="127" mass="13880">MEMKKESSCRKLVGDLLNVLDASSVLNLKTNLNGHSVSHAFDTVKDMPNTPYDDYGLGSLKVWVEIYWAKMPGRAGPTWPAHGCPNFRRQPPLSVPSSLHLSSLPPPPLLPTSMTSPSPTQRVDVTA</sequence>
<evidence type="ECO:0000313" key="1">
    <source>
        <dbReference type="EMBL" id="KAI5676500.1"/>
    </source>
</evidence>
<keyword evidence="2" id="KW-1185">Reference proteome</keyword>